<evidence type="ECO:0000313" key="5">
    <source>
        <dbReference type="EMBL" id="KAF7732337.1"/>
    </source>
</evidence>
<comment type="caution">
    <text evidence="5">The sequence shown here is derived from an EMBL/GenBank/DDBJ whole genome shotgun (WGS) entry which is preliminary data.</text>
</comment>
<dbReference type="InterPro" id="IPR003889">
    <property type="entry name" value="FYrich_C"/>
</dbReference>
<feature type="compositionally biased region" description="Low complexity" evidence="3">
    <location>
        <begin position="594"/>
        <end position="615"/>
    </location>
</feature>
<evidence type="ECO:0000313" key="6">
    <source>
        <dbReference type="Proteomes" id="UP000605846"/>
    </source>
</evidence>
<name>A0A8H7EUK8_9FUNG</name>
<keyword evidence="6" id="KW-1185">Reference proteome</keyword>
<feature type="compositionally biased region" description="Low complexity" evidence="3">
    <location>
        <begin position="278"/>
        <end position="297"/>
    </location>
</feature>
<dbReference type="GO" id="GO:0005634">
    <property type="term" value="C:nucleus"/>
    <property type="evidence" value="ECO:0007669"/>
    <property type="project" value="UniProtKB-SubCell"/>
</dbReference>
<dbReference type="Proteomes" id="UP000605846">
    <property type="component" value="Unassembled WGS sequence"/>
</dbReference>
<evidence type="ECO:0000256" key="3">
    <source>
        <dbReference type="SAM" id="MobiDB-lite"/>
    </source>
</evidence>
<comment type="subcellular location">
    <subcellularLocation>
        <location evidence="1">Nucleus</location>
    </subcellularLocation>
</comment>
<dbReference type="PANTHER" id="PTHR22715:SF0">
    <property type="entry name" value="TRANSFORMING GROWTH FACTOR BETA REGULATOR 1"/>
    <property type="match status" value="1"/>
</dbReference>
<dbReference type="SMART" id="SM00541">
    <property type="entry name" value="FYRN"/>
    <property type="match status" value="1"/>
</dbReference>
<dbReference type="EMBL" id="JABAYA010000003">
    <property type="protein sequence ID" value="KAF7732337.1"/>
    <property type="molecule type" value="Genomic_DNA"/>
</dbReference>
<reference evidence="5" key="1">
    <citation type="submission" date="2020-01" db="EMBL/GenBank/DDBJ databases">
        <title>Genome Sequencing of Three Apophysomyces-Like Fungal Strains Confirms a Novel Fungal Genus in the Mucoromycota with divergent Burkholderia-like Endosymbiotic Bacteria.</title>
        <authorList>
            <person name="Stajich J.E."/>
            <person name="Macias A.M."/>
            <person name="Carter-House D."/>
            <person name="Lovett B."/>
            <person name="Kasson L.R."/>
            <person name="Berry K."/>
            <person name="Grigoriev I."/>
            <person name="Chang Y."/>
            <person name="Spatafora J."/>
            <person name="Kasson M.T."/>
        </authorList>
    </citation>
    <scope>NUCLEOTIDE SEQUENCE</scope>
    <source>
        <strain evidence="5">NRRL A-21654</strain>
    </source>
</reference>
<dbReference type="OrthoDB" id="285793at2759"/>
<feature type="compositionally biased region" description="Polar residues" evidence="3">
    <location>
        <begin position="315"/>
        <end position="339"/>
    </location>
</feature>
<feature type="domain" description="Ams2/SPT21 N-terminal" evidence="4">
    <location>
        <begin position="31"/>
        <end position="149"/>
    </location>
</feature>
<gene>
    <name evidence="5" type="ORF">EC973_005233</name>
</gene>
<dbReference type="Pfam" id="PF25823">
    <property type="entry name" value="Ams2-SPT21_N"/>
    <property type="match status" value="1"/>
</dbReference>
<keyword evidence="2" id="KW-0539">Nucleus</keyword>
<evidence type="ECO:0000259" key="4">
    <source>
        <dbReference type="Pfam" id="PF25823"/>
    </source>
</evidence>
<proteinExistence type="predicted"/>
<feature type="region of interest" description="Disordered" evidence="3">
    <location>
        <begin position="586"/>
        <end position="615"/>
    </location>
</feature>
<dbReference type="GO" id="GO:0051726">
    <property type="term" value="P:regulation of cell cycle"/>
    <property type="evidence" value="ECO:0007669"/>
    <property type="project" value="TreeGrafter"/>
</dbReference>
<dbReference type="AlphaFoldDB" id="A0A8H7EUK8"/>
<accession>A0A8H7EUK8</accession>
<protein>
    <recommendedName>
        <fullName evidence="4">Ams2/SPT21 N-terminal domain-containing protein</fullName>
    </recommendedName>
</protein>
<feature type="region of interest" description="Disordered" evidence="3">
    <location>
        <begin position="275"/>
        <end position="395"/>
    </location>
</feature>
<dbReference type="Pfam" id="PF05964">
    <property type="entry name" value="FYRN"/>
    <property type="match status" value="1"/>
</dbReference>
<dbReference type="InterPro" id="IPR003888">
    <property type="entry name" value="FYrich_N"/>
</dbReference>
<organism evidence="5 6">
    <name type="scientific">Apophysomyces ossiformis</name>
    <dbReference type="NCBI Taxonomy" id="679940"/>
    <lineage>
        <taxon>Eukaryota</taxon>
        <taxon>Fungi</taxon>
        <taxon>Fungi incertae sedis</taxon>
        <taxon>Mucoromycota</taxon>
        <taxon>Mucoromycotina</taxon>
        <taxon>Mucoromycetes</taxon>
        <taxon>Mucorales</taxon>
        <taxon>Mucorineae</taxon>
        <taxon>Mucoraceae</taxon>
        <taxon>Apophysomyces</taxon>
    </lineage>
</organism>
<dbReference type="Gene3D" id="3.30.160.360">
    <property type="match status" value="1"/>
</dbReference>
<dbReference type="PROSITE" id="PS51542">
    <property type="entry name" value="FYRN"/>
    <property type="match status" value="1"/>
</dbReference>
<dbReference type="PANTHER" id="PTHR22715">
    <property type="entry name" value="TRANSFORMING GROWTH FACTOR BETA REGULATED GENE 1"/>
    <property type="match status" value="1"/>
</dbReference>
<sequence>MSQQTTMSIDQILQPDTAQTNQACPTQKLTGKVKIFYTFKGSDTNCLCSFDVALENQPKLNSWITVSLKRCMYSVCSSCPDQLMRADYDTAVYSANFEESPLSDLKESRHPVVWEGHGLLSSILTNNSETDELQVTGRVVKPSSPTYDYGIEVLIQLHPVHRTPSHGDITSKRTLPPMKSLLHKPNTMRLYPDDRPNIFPDLPVIEKSYDHTFPSLTSSFPSASAQTGVSTSPAGIFHLNTDAILYPNKRAVQKLPAPAAVTTSGYQVFEPLYDQQTSLSPSPSSSSSWSRLPSGPLDDLSQRESNMVVKKRRISTNSANNVIGYHQNRSPTGSENAYSDSEGRAPLPADYVSSSLSYPRPPPRSSTYSKTTVDAHYHQSRRKKRDTKPPNANDIRPFVEVKKNKHGEYILPAEVDSWTVLDLGKVVWDRDAFHNQRYIYPVGYRVKKWYRSMVDPHSDTQYTCQILDGGDEPIFQLDADDNPGEVWRGPTPTTVWTIAVRRAFAIRNMDYGHNPVGPDFFGLRKNTIAKMIQDLPDANKCKNYIWQNFEAMSGNKGKAIRRINARISHPISLGERSNNMLFTCNESPEEDQQSRSLSPDEVSSESSSPRNNTTI</sequence>
<dbReference type="InterPro" id="IPR040092">
    <property type="entry name" value="TBRG1"/>
</dbReference>
<dbReference type="InterPro" id="IPR057725">
    <property type="entry name" value="Ams2-SPT21_N"/>
</dbReference>
<evidence type="ECO:0000256" key="1">
    <source>
        <dbReference type="ARBA" id="ARBA00004123"/>
    </source>
</evidence>
<dbReference type="Pfam" id="PF05965">
    <property type="entry name" value="FYRC"/>
    <property type="match status" value="1"/>
</dbReference>
<evidence type="ECO:0000256" key="2">
    <source>
        <dbReference type="ARBA" id="ARBA00023242"/>
    </source>
</evidence>
<dbReference type="PROSITE" id="PS51543">
    <property type="entry name" value="FYRC"/>
    <property type="match status" value="1"/>
</dbReference>